<evidence type="ECO:0000313" key="2">
    <source>
        <dbReference type="Proteomes" id="UP000254771"/>
    </source>
</evidence>
<reference evidence="1 2" key="1">
    <citation type="journal article" date="2018" name="ISME J.">
        <title>Endosymbiont genomes yield clues of tubeworm success.</title>
        <authorList>
            <person name="Li Y."/>
            <person name="Liles M.R."/>
            <person name="Halanych K.M."/>
        </authorList>
    </citation>
    <scope>NUCLEOTIDE SEQUENCE [LARGE SCALE GENOMIC DNA]</scope>
    <source>
        <strain evidence="1">A1462</strain>
    </source>
</reference>
<protein>
    <recommendedName>
        <fullName evidence="3">Glycosyltransferase 2-like domain-containing protein</fullName>
    </recommendedName>
</protein>
<dbReference type="SUPFAM" id="SSF53448">
    <property type="entry name" value="Nucleotide-diphospho-sugar transferases"/>
    <property type="match status" value="1"/>
</dbReference>
<dbReference type="EMBL" id="QFXE01000011">
    <property type="protein sequence ID" value="RDH85876.1"/>
    <property type="molecule type" value="Genomic_DNA"/>
</dbReference>
<evidence type="ECO:0000313" key="1">
    <source>
        <dbReference type="EMBL" id="RDH85876.1"/>
    </source>
</evidence>
<dbReference type="AlphaFoldDB" id="A0A370DP04"/>
<proteinExistence type="predicted"/>
<sequence>MATFPGRVETLDLVVKNLSKQLDALYIYLNEFEETPEFLTQYENVYPILGKDTFGDLVANGKMIFLDYEKDDYIAFTLDDDIVFPDDYVEHMSALLESMNYRVGLTVHGSIIPDTASWYYERTHVFGAKKSLNYHTAVNLVGSGTFVYHSKSIPLDFDDFTREVYVDLHLSLAAFNNGIPLMAIKRETNWLKFIKYTGLWEQFKVGVTHHTRIMQDSDLWRLSNIQNVWKDFLAAGGDDWFTYSTNNELDLDFCASIYSKSIPLNWRGSRVSMQKALIFSQEFE</sequence>
<dbReference type="InterPro" id="IPR029044">
    <property type="entry name" value="Nucleotide-diphossugar_trans"/>
</dbReference>
<dbReference type="Proteomes" id="UP000254771">
    <property type="component" value="Unassembled WGS sequence"/>
</dbReference>
<organism evidence="1 2">
    <name type="scientific">endosymbiont of Escarpia spicata</name>
    <dbReference type="NCBI Taxonomy" id="2200908"/>
    <lineage>
        <taxon>Bacteria</taxon>
        <taxon>Pseudomonadati</taxon>
        <taxon>Pseudomonadota</taxon>
        <taxon>Gammaproteobacteria</taxon>
        <taxon>sulfur-oxidizing symbionts</taxon>
    </lineage>
</organism>
<name>A0A370DP04_9GAMM</name>
<evidence type="ECO:0008006" key="3">
    <source>
        <dbReference type="Google" id="ProtNLM"/>
    </source>
</evidence>
<keyword evidence="2" id="KW-1185">Reference proteome</keyword>
<gene>
    <name evidence="1" type="ORF">DIZ78_09845</name>
</gene>
<comment type="caution">
    <text evidence="1">The sequence shown here is derived from an EMBL/GenBank/DDBJ whole genome shotgun (WGS) entry which is preliminary data.</text>
</comment>
<accession>A0A370DP04</accession>